<evidence type="ECO:0000313" key="1">
    <source>
        <dbReference type="EMBL" id="QDU22267.1"/>
    </source>
</evidence>
<evidence type="ECO:0000313" key="2">
    <source>
        <dbReference type="Proteomes" id="UP000319576"/>
    </source>
</evidence>
<dbReference type="NCBIfam" id="TIGR04260">
    <property type="entry name" value="Cyano_gly_rpt"/>
    <property type="match status" value="1"/>
</dbReference>
<proteinExistence type="predicted"/>
<dbReference type="InterPro" id="IPR026356">
    <property type="entry name" value="GrrA/OscA1_RiPP"/>
</dbReference>
<name>A0A517XXK7_9BACT</name>
<dbReference type="PROSITE" id="PS51318">
    <property type="entry name" value="TAT"/>
    <property type="match status" value="1"/>
</dbReference>
<dbReference type="Proteomes" id="UP000319576">
    <property type="component" value="Chromosome"/>
</dbReference>
<dbReference type="EMBL" id="CP036273">
    <property type="protein sequence ID" value="QDU22267.1"/>
    <property type="molecule type" value="Genomic_DNA"/>
</dbReference>
<accession>A0A517XXK7</accession>
<dbReference type="InterPro" id="IPR006311">
    <property type="entry name" value="TAT_signal"/>
</dbReference>
<reference evidence="1 2" key="1">
    <citation type="submission" date="2019-02" db="EMBL/GenBank/DDBJ databases">
        <title>Deep-cultivation of Planctomycetes and their phenomic and genomic characterization uncovers novel biology.</title>
        <authorList>
            <person name="Wiegand S."/>
            <person name="Jogler M."/>
            <person name="Boedeker C."/>
            <person name="Pinto D."/>
            <person name="Vollmers J."/>
            <person name="Rivas-Marin E."/>
            <person name="Kohn T."/>
            <person name="Peeters S.H."/>
            <person name="Heuer A."/>
            <person name="Rast P."/>
            <person name="Oberbeckmann S."/>
            <person name="Bunk B."/>
            <person name="Jeske O."/>
            <person name="Meyerdierks A."/>
            <person name="Storesund J.E."/>
            <person name="Kallscheuer N."/>
            <person name="Luecker S."/>
            <person name="Lage O.M."/>
            <person name="Pohl T."/>
            <person name="Merkel B.J."/>
            <person name="Hornburger P."/>
            <person name="Mueller R.-W."/>
            <person name="Bruemmer F."/>
            <person name="Labrenz M."/>
            <person name="Spormann A.M."/>
            <person name="Op den Camp H."/>
            <person name="Overmann J."/>
            <person name="Amann R."/>
            <person name="Jetten M.S.M."/>
            <person name="Mascher T."/>
            <person name="Medema M.H."/>
            <person name="Devos D.P."/>
            <person name="Kaster A.-K."/>
            <person name="Ovreas L."/>
            <person name="Rohde M."/>
            <person name="Galperin M.Y."/>
            <person name="Jogler C."/>
        </authorList>
    </citation>
    <scope>NUCLEOTIDE SEQUENCE [LARGE SCALE GENOMIC DNA]</scope>
    <source>
        <strain evidence="1 2">ETA_A1</strain>
    </source>
</reference>
<sequence>MAPSDRRRFLKDMLGTLAGAAGTVVLASTATGQEAATPPAAPADDIQDRADRIAGAAGATEEEVSVQAFVNGAFRNAVGGGFRNGGFANGFGGGFRNGSFRNGVSGGFRNGAFRNW</sequence>
<gene>
    <name evidence="1" type="ORF">ETAA1_42440</name>
</gene>
<protein>
    <submittedName>
        <fullName evidence="1">Uncharacterized protein</fullName>
    </submittedName>
</protein>
<dbReference type="RefSeq" id="WP_202920299.1">
    <property type="nucleotide sequence ID" value="NZ_CP036273.1"/>
</dbReference>
<organism evidence="1 2">
    <name type="scientific">Urbifossiella limnaea</name>
    <dbReference type="NCBI Taxonomy" id="2528023"/>
    <lineage>
        <taxon>Bacteria</taxon>
        <taxon>Pseudomonadati</taxon>
        <taxon>Planctomycetota</taxon>
        <taxon>Planctomycetia</taxon>
        <taxon>Gemmatales</taxon>
        <taxon>Gemmataceae</taxon>
        <taxon>Urbifossiella</taxon>
    </lineage>
</organism>
<dbReference type="AlphaFoldDB" id="A0A517XXK7"/>
<dbReference type="KEGG" id="uli:ETAA1_42440"/>
<keyword evidence="2" id="KW-1185">Reference proteome</keyword>